<dbReference type="SUPFAM" id="SSF55785">
    <property type="entry name" value="PYP-like sensor domain (PAS domain)"/>
    <property type="match status" value="1"/>
</dbReference>
<dbReference type="InterPro" id="IPR003594">
    <property type="entry name" value="HATPase_dom"/>
</dbReference>
<dbReference type="Pfam" id="PF08448">
    <property type="entry name" value="PAS_4"/>
    <property type="match status" value="1"/>
</dbReference>
<dbReference type="InterPro" id="IPR003661">
    <property type="entry name" value="HisK_dim/P_dom"/>
</dbReference>
<organism evidence="9 10">
    <name type="scientific">Funiculus sociatus GB2-A5</name>
    <dbReference type="NCBI Taxonomy" id="2933946"/>
    <lineage>
        <taxon>Bacteria</taxon>
        <taxon>Bacillati</taxon>
        <taxon>Cyanobacteriota</taxon>
        <taxon>Cyanophyceae</taxon>
        <taxon>Coleofasciculales</taxon>
        <taxon>Coleofasciculaceae</taxon>
        <taxon>Funiculus</taxon>
    </lineage>
</organism>
<dbReference type="PANTHER" id="PTHR43047:SF63">
    <property type="entry name" value="HISTIDINE KINASE"/>
    <property type="match status" value="1"/>
</dbReference>
<dbReference type="SMART" id="SM00387">
    <property type="entry name" value="HATPase_c"/>
    <property type="match status" value="1"/>
</dbReference>
<dbReference type="Gene3D" id="3.30.450.40">
    <property type="match status" value="2"/>
</dbReference>
<reference evidence="9 10" key="1">
    <citation type="submission" date="2022-04" db="EMBL/GenBank/DDBJ databases">
        <title>Positive selection, recombination, and allopatry shape intraspecific diversity of widespread and dominant cyanobacteria.</title>
        <authorList>
            <person name="Wei J."/>
            <person name="Shu W."/>
            <person name="Hu C."/>
        </authorList>
    </citation>
    <scope>NUCLEOTIDE SEQUENCE [LARGE SCALE GENOMIC DNA]</scope>
    <source>
        <strain evidence="9 10">GB2-A5</strain>
    </source>
</reference>
<dbReference type="SUPFAM" id="SSF55874">
    <property type="entry name" value="ATPase domain of HSP90 chaperone/DNA topoisomerase II/histidine kinase"/>
    <property type="match status" value="1"/>
</dbReference>
<dbReference type="InterPro" id="IPR004358">
    <property type="entry name" value="Sig_transdc_His_kin-like_C"/>
</dbReference>
<evidence type="ECO:0000259" key="8">
    <source>
        <dbReference type="PROSITE" id="PS50113"/>
    </source>
</evidence>
<dbReference type="NCBIfam" id="TIGR00229">
    <property type="entry name" value="sensory_box"/>
    <property type="match status" value="1"/>
</dbReference>
<dbReference type="GO" id="GO:0005524">
    <property type="term" value="F:ATP binding"/>
    <property type="evidence" value="ECO:0007669"/>
    <property type="project" value="UniProtKB-KW"/>
</dbReference>
<keyword evidence="4" id="KW-0808">Transferase</keyword>
<evidence type="ECO:0000313" key="9">
    <source>
        <dbReference type="EMBL" id="MEP0863396.1"/>
    </source>
</evidence>
<feature type="domain" description="PAC" evidence="8">
    <location>
        <begin position="686"/>
        <end position="737"/>
    </location>
</feature>
<evidence type="ECO:0000259" key="7">
    <source>
        <dbReference type="PROSITE" id="PS50109"/>
    </source>
</evidence>
<dbReference type="InterPro" id="IPR005467">
    <property type="entry name" value="His_kinase_dom"/>
</dbReference>
<keyword evidence="5" id="KW-0418">Kinase</keyword>
<dbReference type="CDD" id="cd00082">
    <property type="entry name" value="HisKA"/>
    <property type="match status" value="1"/>
</dbReference>
<dbReference type="Gene3D" id="3.30.565.10">
    <property type="entry name" value="Histidine kinase-like ATPase, C-terminal domain"/>
    <property type="match status" value="1"/>
</dbReference>
<dbReference type="Pfam" id="PF02518">
    <property type="entry name" value="HATPase_c"/>
    <property type="match status" value="1"/>
</dbReference>
<evidence type="ECO:0000256" key="2">
    <source>
        <dbReference type="ARBA" id="ARBA00012438"/>
    </source>
</evidence>
<dbReference type="InterPro" id="IPR036097">
    <property type="entry name" value="HisK_dim/P_sf"/>
</dbReference>
<dbReference type="SUPFAM" id="SSF55781">
    <property type="entry name" value="GAF domain-like"/>
    <property type="match status" value="2"/>
</dbReference>
<dbReference type="CDD" id="cd16922">
    <property type="entry name" value="HATPase_EvgS-ArcB-TorS-like"/>
    <property type="match status" value="1"/>
</dbReference>
<evidence type="ECO:0000313" key="10">
    <source>
        <dbReference type="Proteomes" id="UP001442494"/>
    </source>
</evidence>
<dbReference type="InterPro" id="IPR003018">
    <property type="entry name" value="GAF"/>
</dbReference>
<keyword evidence="3" id="KW-0597">Phosphoprotein</keyword>
<evidence type="ECO:0000256" key="6">
    <source>
        <dbReference type="ARBA" id="ARBA00023012"/>
    </source>
</evidence>
<dbReference type="SUPFAM" id="SSF47384">
    <property type="entry name" value="Homodimeric domain of signal transducing histidine kinase"/>
    <property type="match status" value="1"/>
</dbReference>
<dbReference type="SMART" id="SM00388">
    <property type="entry name" value="HisKA"/>
    <property type="match status" value="1"/>
</dbReference>
<comment type="catalytic activity">
    <reaction evidence="1">
        <text>ATP + protein L-histidine = ADP + protein N-phospho-L-histidine.</text>
        <dbReference type="EC" id="2.7.13.3"/>
    </reaction>
</comment>
<dbReference type="Proteomes" id="UP001442494">
    <property type="component" value="Unassembled WGS sequence"/>
</dbReference>
<proteinExistence type="predicted"/>
<gene>
    <name evidence="9" type="ORF">NDI37_02810</name>
</gene>
<dbReference type="PROSITE" id="PS50109">
    <property type="entry name" value="HIS_KIN"/>
    <property type="match status" value="1"/>
</dbReference>
<dbReference type="InterPro" id="IPR035965">
    <property type="entry name" value="PAS-like_dom_sf"/>
</dbReference>
<name>A0ABV0JIY5_9CYAN</name>
<feature type="domain" description="Histidine kinase" evidence="7">
    <location>
        <begin position="762"/>
        <end position="983"/>
    </location>
</feature>
<evidence type="ECO:0000256" key="1">
    <source>
        <dbReference type="ARBA" id="ARBA00000085"/>
    </source>
</evidence>
<dbReference type="PRINTS" id="PR00344">
    <property type="entry name" value="BCTRLSENSOR"/>
</dbReference>
<protein>
    <recommendedName>
        <fullName evidence="2">histidine kinase</fullName>
        <ecNumber evidence="2">2.7.13.3</ecNumber>
    </recommendedName>
</protein>
<dbReference type="InterPro" id="IPR036890">
    <property type="entry name" value="HATPase_C_sf"/>
</dbReference>
<keyword evidence="10" id="KW-1185">Reference proteome</keyword>
<evidence type="ECO:0000256" key="3">
    <source>
        <dbReference type="ARBA" id="ARBA00022553"/>
    </source>
</evidence>
<dbReference type="PROSITE" id="PS50113">
    <property type="entry name" value="PAC"/>
    <property type="match status" value="1"/>
</dbReference>
<keyword evidence="9" id="KW-0067">ATP-binding</keyword>
<dbReference type="Pfam" id="PF01590">
    <property type="entry name" value="GAF"/>
    <property type="match status" value="1"/>
</dbReference>
<dbReference type="EMBL" id="JAMPKK010000003">
    <property type="protein sequence ID" value="MEP0863396.1"/>
    <property type="molecule type" value="Genomic_DNA"/>
</dbReference>
<sequence>MVFLQNNPRYSISRLSVLSVAHSLLKFLASEQNSRVLLIKPGESDFTFDDLCPDLVSNTPHDLPDLSQHNCYLTLATQESVSRVGENAALRCCFPCSVELGEIITENALSLPSVAILGMGDRFNVLCLAYKAAQDSPTDAKCYELSFVFDPGIVAKICTEIQSGLALTPETKQIFEQAIASWHPQPNLPEAQSEFTSMLVSALSTTQLQGESGRRGSGVQGRARILQPPIPNPQSTASQQQQWLQQEKLLHELLRLSWTTQGVQAILQGSAALIQENLGVSRCLMGFYSPKDERVIWGAIAHAPSIPVASRQNHYPDWAKVEQCLLQHHQSNPWAIERSPMDSYLEQNLSARAAKSAFLTWLHTHPNQNLEMQNLMPLGGTSVVVGLLVVEQWDEQRDWQPWERQLLHLTLHLMHRAHDLSNLYQQAEERITYTALLNRLVAQIRASLDVSHIFQTVTLELGHLLVADRCSIFQYVEAQQCWKPLVEYRAHCDVPTAMNLIIPDQNNPYSRALRNLQMVQVSDTRTVDDPINRSLAVKYPGAWLMVPIHRSGSIWGFLNFCQDKYPRYWHESELRFVTTVADQLAIAIYQATLYQKIQEQNQTLEVQVQERTAELESFFDAHPDYIFVVERQGMRLRFCNHAFAKAIGFDNRYSVQGRSIIECFPPLIANSFAKQNLRVFESGETLHEQETLIFADGTHHFDTFRVPLKHPNGEVYACLGTSRDITELLKTKQALAERTEQLQDALTAAHAASQAKTEFLATMSHELRTPLTSVIGMSSALMQPYFGELNVKQKEYLNIIHRSGQHLLQLINDILDVSKIEAGKASLSLSQFSLLAVGHECLALLQEKAQVQQVSLMEDFTGLPQGEEFCGDERRVKQILLNLLSNAVKFTPPGGEVWLRIGYIDDKVMIEVSDTGIGIPLDKQHLLFEAFQQIDSSLNRQHEGTGLGLALTRQLVEMHGGTIEFNSQEGVGTVFTVYLQAQNLD</sequence>
<dbReference type="Gene3D" id="3.30.450.20">
    <property type="entry name" value="PAS domain"/>
    <property type="match status" value="1"/>
</dbReference>
<dbReference type="InterPro" id="IPR000014">
    <property type="entry name" value="PAS"/>
</dbReference>
<keyword evidence="6" id="KW-0902">Two-component regulatory system</keyword>
<dbReference type="InterPro" id="IPR000700">
    <property type="entry name" value="PAS-assoc_C"/>
</dbReference>
<dbReference type="InterPro" id="IPR013656">
    <property type="entry name" value="PAS_4"/>
</dbReference>
<comment type="caution">
    <text evidence="9">The sequence shown here is derived from an EMBL/GenBank/DDBJ whole genome shotgun (WGS) entry which is preliminary data.</text>
</comment>
<accession>A0ABV0JIY5</accession>
<evidence type="ECO:0000256" key="5">
    <source>
        <dbReference type="ARBA" id="ARBA00022777"/>
    </source>
</evidence>
<dbReference type="InterPro" id="IPR029016">
    <property type="entry name" value="GAF-like_dom_sf"/>
</dbReference>
<dbReference type="SMART" id="SM00065">
    <property type="entry name" value="GAF"/>
    <property type="match status" value="2"/>
</dbReference>
<dbReference type="Pfam" id="PF00512">
    <property type="entry name" value="HisKA"/>
    <property type="match status" value="1"/>
</dbReference>
<evidence type="ECO:0000256" key="4">
    <source>
        <dbReference type="ARBA" id="ARBA00022679"/>
    </source>
</evidence>
<dbReference type="EC" id="2.7.13.3" evidence="2"/>
<keyword evidence="9" id="KW-0547">Nucleotide-binding</keyword>
<dbReference type="Gene3D" id="1.10.287.130">
    <property type="match status" value="1"/>
</dbReference>
<dbReference type="PANTHER" id="PTHR43047">
    <property type="entry name" value="TWO-COMPONENT HISTIDINE PROTEIN KINASE"/>
    <property type="match status" value="1"/>
</dbReference>